<dbReference type="RefSeq" id="YP_009001509.1">
    <property type="nucleotide sequence ID" value="NC_023426.1"/>
</dbReference>
<evidence type="ECO:0000313" key="1">
    <source>
        <dbReference type="EMBL" id="BAO49396.1"/>
    </source>
</evidence>
<dbReference type="EMBL" id="AP013055">
    <property type="protein sequence ID" value="BAO49396.1"/>
    <property type="molecule type" value="Genomic_DNA"/>
</dbReference>
<keyword evidence="2" id="KW-1185">Reference proteome</keyword>
<dbReference type="Proteomes" id="UP000174145">
    <property type="component" value="Segment"/>
</dbReference>
<organism evidence="1 2">
    <name type="scientific">Alphaentomopoxvirus acuprea</name>
    <dbReference type="NCBI Taxonomy" id="62099"/>
    <lineage>
        <taxon>Viruses</taxon>
        <taxon>Varidnaviria</taxon>
        <taxon>Bamfordvirae</taxon>
        <taxon>Nucleocytoviricota</taxon>
        <taxon>Pokkesviricetes</taxon>
        <taxon>Chitovirales</taxon>
        <taxon>Poxviridae</taxon>
        <taxon>Entomopoxvirinae</taxon>
        <taxon>Alphaentomopoxvirus</taxon>
    </lineage>
</organism>
<protein>
    <submittedName>
        <fullName evidence="1">Uncharacterized protein</fullName>
    </submittedName>
</protein>
<dbReference type="GeneID" id="18263465"/>
<proteinExistence type="predicted"/>
<sequence>MYDINVSANESYIELDINKEKFLVNKTDNIFKLIIDNCYNISSISGYKGGFNLCALINKYVIPNDNSSCRENSNKFNITYSDTSIDCNEIQSCNWINIQNMDRFKLLLLYIIDNTEYINNLQIKCERFNKDCINNYFKISEQPTI</sequence>
<accession>W6JL93</accession>
<reference evidence="1 2" key="1">
    <citation type="journal article" date="2014" name="Virology">
        <title>The complete genome sequence of the Alphaentomopoxvirus Anomala cuprea entomopoxvirus, including its terminal hairpin loop sequences, suggests a potentially unique mode of apoptosis inhibition and mode of DNA replication.</title>
        <authorList>
            <person name="Mitsuhashi W."/>
            <person name="Miyamoto K."/>
            <person name="Wada S."/>
        </authorList>
    </citation>
    <scope>NUCLEOTIDE SEQUENCE [LARGE SCALE GENOMIC DNA]</scope>
    <source>
        <strain evidence="1">CV6M</strain>
    </source>
</reference>
<dbReference type="KEGG" id="vg:18263465"/>
<name>W6JL93_9POXV</name>
<evidence type="ECO:0000313" key="2">
    <source>
        <dbReference type="Proteomes" id="UP000174145"/>
    </source>
</evidence>